<feature type="compositionally biased region" description="Polar residues" evidence="1">
    <location>
        <begin position="1"/>
        <end position="13"/>
    </location>
</feature>
<keyword evidence="3" id="KW-1185">Reference proteome</keyword>
<organism evidence="2 3">
    <name type="scientific">Friedmanniomyces simplex</name>
    <dbReference type="NCBI Taxonomy" id="329884"/>
    <lineage>
        <taxon>Eukaryota</taxon>
        <taxon>Fungi</taxon>
        <taxon>Dikarya</taxon>
        <taxon>Ascomycota</taxon>
        <taxon>Pezizomycotina</taxon>
        <taxon>Dothideomycetes</taxon>
        <taxon>Dothideomycetidae</taxon>
        <taxon>Mycosphaerellales</taxon>
        <taxon>Teratosphaeriaceae</taxon>
        <taxon>Friedmanniomyces</taxon>
    </lineage>
</organism>
<accession>A0A4U0XJB0</accession>
<dbReference type="Proteomes" id="UP000309340">
    <property type="component" value="Unassembled WGS sequence"/>
</dbReference>
<dbReference type="EMBL" id="NAJQ01000163">
    <property type="protein sequence ID" value="TKA76421.1"/>
    <property type="molecule type" value="Genomic_DNA"/>
</dbReference>
<dbReference type="AlphaFoldDB" id="A0A4U0XJB0"/>
<evidence type="ECO:0000256" key="1">
    <source>
        <dbReference type="SAM" id="MobiDB-lite"/>
    </source>
</evidence>
<protein>
    <submittedName>
        <fullName evidence="2">Uncharacterized protein</fullName>
    </submittedName>
</protein>
<gene>
    <name evidence="2" type="ORF">B0A55_05198</name>
</gene>
<proteinExistence type="predicted"/>
<name>A0A4U0XJB0_9PEZI</name>
<reference evidence="2 3" key="1">
    <citation type="submission" date="2017-03" db="EMBL/GenBank/DDBJ databases">
        <title>Genomes of endolithic fungi from Antarctica.</title>
        <authorList>
            <person name="Coleine C."/>
            <person name="Masonjones S."/>
            <person name="Stajich J.E."/>
        </authorList>
    </citation>
    <scope>NUCLEOTIDE SEQUENCE [LARGE SCALE GENOMIC DNA]</scope>
    <source>
        <strain evidence="2 3">CCFEE 5184</strain>
    </source>
</reference>
<comment type="caution">
    <text evidence="2">The sequence shown here is derived from an EMBL/GenBank/DDBJ whole genome shotgun (WGS) entry which is preliminary data.</text>
</comment>
<evidence type="ECO:0000313" key="3">
    <source>
        <dbReference type="Proteomes" id="UP000309340"/>
    </source>
</evidence>
<sequence length="160" mass="17356">MSDRSASLQSQPEPHSIPDANAALAPTVLHPPFDAVPGHPLSLSAPQSQAQPLPGAPPASAIAEDRDAVIAAHEKLENDERAATEWLAKDINGRTYRAQREDAKAKLDKAKMEVNPYGSRERKLAQRIESAKAKLFEAHPEWWPSIGERVEARSASKATA</sequence>
<feature type="region of interest" description="Disordered" evidence="1">
    <location>
        <begin position="1"/>
        <end position="60"/>
    </location>
</feature>
<evidence type="ECO:0000313" key="2">
    <source>
        <dbReference type="EMBL" id="TKA76421.1"/>
    </source>
</evidence>